<gene>
    <name evidence="2" type="ORF">SAMN05216548_101643</name>
</gene>
<name>A0A1H9BAI6_9HYPH</name>
<dbReference type="Proteomes" id="UP000199647">
    <property type="component" value="Unassembled WGS sequence"/>
</dbReference>
<keyword evidence="3" id="KW-1185">Reference proteome</keyword>
<dbReference type="PANTHER" id="PTHR43433">
    <property type="entry name" value="HYDROLASE, ALPHA/BETA FOLD FAMILY PROTEIN"/>
    <property type="match status" value="1"/>
</dbReference>
<dbReference type="InterPro" id="IPR000073">
    <property type="entry name" value="AB_hydrolase_1"/>
</dbReference>
<evidence type="ECO:0000259" key="1">
    <source>
        <dbReference type="Pfam" id="PF00561"/>
    </source>
</evidence>
<sequence>MPDHAGHGASARLFRPFGVSDIADDTELLLAHLDIERLDVVGLSLGGMVALELALRHPTRIQRLVVANSFDKTATPEFGSMAEGWATVFERPHGPVTRLEQNWLASVSPSFQATADGMRTYQIWHGIAATSDGASLAHVARGMTTFDVSTRIAELAMPILFIAGSLDKMSPPEFSRRMAAQATHGKLSIIEGAAHISNADSSDEFTARLLAFLQTDHAAADLRADD</sequence>
<accession>A0A1H9BAI6</accession>
<feature type="domain" description="AB hydrolase-1" evidence="1">
    <location>
        <begin position="1"/>
        <end position="199"/>
    </location>
</feature>
<dbReference type="PRINTS" id="PR00111">
    <property type="entry name" value="ABHYDROLASE"/>
</dbReference>
<evidence type="ECO:0000313" key="2">
    <source>
        <dbReference type="EMBL" id="SEP85268.1"/>
    </source>
</evidence>
<reference evidence="2 3" key="1">
    <citation type="submission" date="2016-10" db="EMBL/GenBank/DDBJ databases">
        <authorList>
            <person name="de Groot N.N."/>
        </authorList>
    </citation>
    <scope>NUCLEOTIDE SEQUENCE [LARGE SCALE GENOMIC DNA]</scope>
    <source>
        <strain evidence="2 3">A52C2</strain>
    </source>
</reference>
<dbReference type="STRING" id="1855383.SAMN05216548_101643"/>
<protein>
    <submittedName>
        <fullName evidence="2">3-oxoadipate enol-lactonase</fullName>
    </submittedName>
</protein>
<evidence type="ECO:0000313" key="3">
    <source>
        <dbReference type="Proteomes" id="UP000199647"/>
    </source>
</evidence>
<dbReference type="InterPro" id="IPR029058">
    <property type="entry name" value="AB_hydrolase_fold"/>
</dbReference>
<dbReference type="PANTHER" id="PTHR43433:SF5">
    <property type="entry name" value="AB HYDROLASE-1 DOMAIN-CONTAINING PROTEIN"/>
    <property type="match status" value="1"/>
</dbReference>
<dbReference type="Gene3D" id="3.40.50.1820">
    <property type="entry name" value="alpha/beta hydrolase"/>
    <property type="match status" value="1"/>
</dbReference>
<dbReference type="InterPro" id="IPR050471">
    <property type="entry name" value="AB_hydrolase"/>
</dbReference>
<dbReference type="SUPFAM" id="SSF53474">
    <property type="entry name" value="alpha/beta-Hydrolases"/>
    <property type="match status" value="1"/>
</dbReference>
<organism evidence="2 3">
    <name type="scientific">Faunimonas pinastri</name>
    <dbReference type="NCBI Taxonomy" id="1855383"/>
    <lineage>
        <taxon>Bacteria</taxon>
        <taxon>Pseudomonadati</taxon>
        <taxon>Pseudomonadota</taxon>
        <taxon>Alphaproteobacteria</taxon>
        <taxon>Hyphomicrobiales</taxon>
        <taxon>Afifellaceae</taxon>
        <taxon>Faunimonas</taxon>
    </lineage>
</organism>
<dbReference type="AlphaFoldDB" id="A0A1H9BAI6"/>
<dbReference type="Pfam" id="PF00561">
    <property type="entry name" value="Abhydrolase_1"/>
    <property type="match status" value="1"/>
</dbReference>
<proteinExistence type="predicted"/>
<dbReference type="EMBL" id="FOFG01000001">
    <property type="protein sequence ID" value="SEP85268.1"/>
    <property type="molecule type" value="Genomic_DNA"/>
</dbReference>